<dbReference type="InterPro" id="IPR004399">
    <property type="entry name" value="HMP/HMP-P_kinase_dom"/>
</dbReference>
<dbReference type="RefSeq" id="WP_106231159.1">
    <property type="nucleotide sequence ID" value="NZ_PVTM01000009.1"/>
</dbReference>
<dbReference type="GO" id="GO:0008972">
    <property type="term" value="F:phosphomethylpyrimidine kinase activity"/>
    <property type="evidence" value="ECO:0007669"/>
    <property type="project" value="InterPro"/>
</dbReference>
<dbReference type="Proteomes" id="UP000239896">
    <property type="component" value="Unassembled WGS sequence"/>
</dbReference>
<gene>
    <name evidence="4" type="ORF">BCL64_109137</name>
</gene>
<dbReference type="Gene3D" id="3.40.1190.20">
    <property type="match status" value="1"/>
</dbReference>
<accession>A0A2T0VLQ4</accession>
<dbReference type="SUPFAM" id="SSF53613">
    <property type="entry name" value="Ribokinase-like"/>
    <property type="match status" value="1"/>
</dbReference>
<sequence length="286" mass="30263">MADSPELSPHLPTVLVLSGHDPTGGAGLVADSEAVAACGGWALTVPTALTVQNCRDVSAVRPVPAADLFAMSAALDDFEIAAIKIGLIADGDVLDAVVDILRRRPGVPVVMDPVLRAGGGSDLSTTELIDAICHHLLPHVDILTPNRQELARLAGAEFVDDTERAVRLMSLGCQALLVTGTDHPAGRVPADRVEHTLHAPETSRQWSWPRLAGRFHGSGCTLASALAARLAAGESLVTACEQAQAFTWQALARGWQPGHDQRLPRRLWQLPARPAFLAIDAATPRQ</sequence>
<organism evidence="4 5">
    <name type="scientific">Halomonas ventosae</name>
    <dbReference type="NCBI Taxonomy" id="229007"/>
    <lineage>
        <taxon>Bacteria</taxon>
        <taxon>Pseudomonadati</taxon>
        <taxon>Pseudomonadota</taxon>
        <taxon>Gammaproteobacteria</taxon>
        <taxon>Oceanospirillales</taxon>
        <taxon>Halomonadaceae</taxon>
        <taxon>Halomonas</taxon>
    </lineage>
</organism>
<dbReference type="PANTHER" id="PTHR20858:SF17">
    <property type="entry name" value="HYDROXYMETHYLPYRIMIDINE_PHOSPHOMETHYLPYRIMIDINE KINASE THI20-RELATED"/>
    <property type="match status" value="1"/>
</dbReference>
<evidence type="ECO:0000256" key="1">
    <source>
        <dbReference type="ARBA" id="ARBA00004948"/>
    </source>
</evidence>
<dbReference type="GO" id="GO:0008902">
    <property type="term" value="F:hydroxymethylpyrimidine kinase activity"/>
    <property type="evidence" value="ECO:0007669"/>
    <property type="project" value="UniProtKB-EC"/>
</dbReference>
<reference evidence="4 5" key="1">
    <citation type="submission" date="2018-03" db="EMBL/GenBank/DDBJ databases">
        <title>Comparative analysis of microorganisms from saline springs in Andes Mountain Range, Colombia.</title>
        <authorList>
            <person name="Rubin E."/>
        </authorList>
    </citation>
    <scope>NUCLEOTIDE SEQUENCE [LARGE SCALE GENOMIC DNA]</scope>
    <source>
        <strain evidence="4 5">USBA 854</strain>
    </source>
</reference>
<dbReference type="GO" id="GO:0009228">
    <property type="term" value="P:thiamine biosynthetic process"/>
    <property type="evidence" value="ECO:0007669"/>
    <property type="project" value="InterPro"/>
</dbReference>
<name>A0A2T0VLQ4_9GAMM</name>
<proteinExistence type="predicted"/>
<dbReference type="Pfam" id="PF08543">
    <property type="entry name" value="Phos_pyr_kin"/>
    <property type="match status" value="1"/>
</dbReference>
<dbReference type="InterPro" id="IPR013749">
    <property type="entry name" value="PM/HMP-P_kinase-1"/>
</dbReference>
<dbReference type="EMBL" id="PVTM01000009">
    <property type="protein sequence ID" value="PRY71197.1"/>
    <property type="molecule type" value="Genomic_DNA"/>
</dbReference>
<dbReference type="GO" id="GO:0005829">
    <property type="term" value="C:cytosol"/>
    <property type="evidence" value="ECO:0007669"/>
    <property type="project" value="TreeGrafter"/>
</dbReference>
<dbReference type="PANTHER" id="PTHR20858">
    <property type="entry name" value="PHOSPHOMETHYLPYRIMIDINE KINASE"/>
    <property type="match status" value="1"/>
</dbReference>
<keyword evidence="4" id="KW-0418">Kinase</keyword>
<evidence type="ECO:0000313" key="5">
    <source>
        <dbReference type="Proteomes" id="UP000239896"/>
    </source>
</evidence>
<protein>
    <recommendedName>
        <fullName evidence="2">hydroxymethylpyrimidine kinase</fullName>
        <ecNumber evidence="2">2.7.1.49</ecNumber>
    </recommendedName>
</protein>
<keyword evidence="4" id="KW-0808">Transferase</keyword>
<feature type="domain" description="Pyridoxamine kinase/Phosphomethylpyrimidine kinase" evidence="3">
    <location>
        <begin position="21"/>
        <end position="260"/>
    </location>
</feature>
<dbReference type="CDD" id="cd01169">
    <property type="entry name" value="HMPP_kinase"/>
    <property type="match status" value="1"/>
</dbReference>
<evidence type="ECO:0000313" key="4">
    <source>
        <dbReference type="EMBL" id="PRY71197.1"/>
    </source>
</evidence>
<dbReference type="InterPro" id="IPR029056">
    <property type="entry name" value="Ribokinase-like"/>
</dbReference>
<dbReference type="EC" id="2.7.1.49" evidence="2"/>
<dbReference type="UniPathway" id="UPA00060">
    <property type="reaction ID" value="UER00138"/>
</dbReference>
<evidence type="ECO:0000259" key="3">
    <source>
        <dbReference type="Pfam" id="PF08543"/>
    </source>
</evidence>
<comment type="pathway">
    <text evidence="1">Cofactor biosynthesis; thiamine diphosphate biosynthesis.</text>
</comment>
<evidence type="ECO:0000256" key="2">
    <source>
        <dbReference type="ARBA" id="ARBA00012135"/>
    </source>
</evidence>
<keyword evidence="5" id="KW-1185">Reference proteome</keyword>
<dbReference type="GO" id="GO:0009229">
    <property type="term" value="P:thiamine diphosphate biosynthetic process"/>
    <property type="evidence" value="ECO:0007669"/>
    <property type="project" value="UniProtKB-UniPathway"/>
</dbReference>
<comment type="caution">
    <text evidence="4">The sequence shown here is derived from an EMBL/GenBank/DDBJ whole genome shotgun (WGS) entry which is preliminary data.</text>
</comment>
<dbReference type="AlphaFoldDB" id="A0A2T0VLQ4"/>